<dbReference type="Proteomes" id="UP000017429">
    <property type="component" value="Chromosome"/>
</dbReference>
<comment type="catalytic activity">
    <reaction evidence="6 7">
        <text>L-glutamate 5-semialdehyde + phosphate + NADP(+) = L-glutamyl 5-phosphate + NADPH + H(+)</text>
        <dbReference type="Rhea" id="RHEA:19541"/>
        <dbReference type="ChEBI" id="CHEBI:15378"/>
        <dbReference type="ChEBI" id="CHEBI:43474"/>
        <dbReference type="ChEBI" id="CHEBI:57783"/>
        <dbReference type="ChEBI" id="CHEBI:58066"/>
        <dbReference type="ChEBI" id="CHEBI:58274"/>
        <dbReference type="ChEBI" id="CHEBI:58349"/>
        <dbReference type="EC" id="1.2.1.41"/>
    </reaction>
</comment>
<evidence type="ECO:0000256" key="3">
    <source>
        <dbReference type="ARBA" id="ARBA00022650"/>
    </source>
</evidence>
<reference evidence="9" key="2">
    <citation type="submission" date="2022-05" db="EMBL/GenBank/DDBJ databases">
        <authorList>
            <person name="Proctor A.L."/>
            <person name="Phillips G.J."/>
            <person name="Wannemuehler M.J."/>
        </authorList>
    </citation>
    <scope>NUCLEOTIDE SEQUENCE</scope>
    <source>
        <strain evidence="9">ASF457</strain>
    </source>
</reference>
<reference evidence="9" key="1">
    <citation type="journal article" date="2014" name="Genome Announc.">
        <title>Draft genome sequences of the altered schaedler flora, a defined bacterial community from gnotobiotic mice.</title>
        <authorList>
            <person name="Wannemuehler M.J."/>
            <person name="Overstreet A.M."/>
            <person name="Ward D.V."/>
            <person name="Phillips G.J."/>
        </authorList>
    </citation>
    <scope>NUCLEOTIDE SEQUENCE</scope>
    <source>
        <strain evidence="9">ASF457</strain>
    </source>
</reference>
<feature type="domain" description="Aldehyde dehydrogenase" evidence="8">
    <location>
        <begin position="7"/>
        <end position="284"/>
    </location>
</feature>
<keyword evidence="7" id="KW-0963">Cytoplasm</keyword>
<comment type="subcellular location">
    <subcellularLocation>
        <location evidence="7">Cytoplasm</location>
    </subcellularLocation>
</comment>
<dbReference type="InterPro" id="IPR015590">
    <property type="entry name" value="Aldehyde_DH_dom"/>
</dbReference>
<evidence type="ECO:0000256" key="4">
    <source>
        <dbReference type="ARBA" id="ARBA00022857"/>
    </source>
</evidence>
<evidence type="ECO:0000256" key="6">
    <source>
        <dbReference type="ARBA" id="ARBA00049024"/>
    </source>
</evidence>
<dbReference type="InterPro" id="IPR016162">
    <property type="entry name" value="Ald_DH_N"/>
</dbReference>
<dbReference type="RefSeq" id="WP_023276238.1">
    <property type="nucleotide sequence ID" value="NZ_CP097562.1"/>
</dbReference>
<organism evidence="9 10">
    <name type="scientific">Mucispirillum schaedleri ASF457</name>
    <dbReference type="NCBI Taxonomy" id="1379858"/>
    <lineage>
        <taxon>Bacteria</taxon>
        <taxon>Pseudomonadati</taxon>
        <taxon>Deferribacterota</taxon>
        <taxon>Deferribacteres</taxon>
        <taxon>Deferribacterales</taxon>
        <taxon>Mucispirillaceae</taxon>
        <taxon>Mucispirillum</taxon>
    </lineage>
</organism>
<dbReference type="OrthoDB" id="9809970at2"/>
<dbReference type="eggNOG" id="COG0014">
    <property type="taxonomic scope" value="Bacteria"/>
</dbReference>
<evidence type="ECO:0000256" key="7">
    <source>
        <dbReference type="HAMAP-Rule" id="MF_00412"/>
    </source>
</evidence>
<accession>V2PXY1</accession>
<evidence type="ECO:0000256" key="1">
    <source>
        <dbReference type="ARBA" id="ARBA00004985"/>
    </source>
</evidence>
<keyword evidence="4 7" id="KW-0521">NADP</keyword>
<keyword evidence="10" id="KW-1185">Reference proteome</keyword>
<dbReference type="InterPro" id="IPR016161">
    <property type="entry name" value="Ald_DH/histidinol_DH"/>
</dbReference>
<comment type="pathway">
    <text evidence="1 7">Amino-acid biosynthesis; L-proline biosynthesis; L-glutamate 5-semialdehyde from L-glutamate: step 2/2.</text>
</comment>
<evidence type="ECO:0000313" key="9">
    <source>
        <dbReference type="EMBL" id="USF23169.1"/>
    </source>
</evidence>
<dbReference type="GO" id="GO:0055129">
    <property type="term" value="P:L-proline biosynthetic process"/>
    <property type="evidence" value="ECO:0007669"/>
    <property type="project" value="UniProtKB-UniRule"/>
</dbReference>
<dbReference type="EMBL" id="CP097562">
    <property type="protein sequence ID" value="USF23169.1"/>
    <property type="molecule type" value="Genomic_DNA"/>
</dbReference>
<sequence>MDLMAQLAKTKKDAHIFAVSPAPKRHAVLSNIALLLNERREEIKKINKIDIINAENMDLSSAMIDRLRLTDKEIDSMIKAVNEISMQKEVIGEVISGYTRPNGLKIRKVRVPLGVAGIIYESRPNVTIDSAALCIKSGNGAVLRGGKEAINSNKILAEIITDSLEKAGFSKDIIYFIQDTDRNIIKYMAQAKGLIDVIIPRGGEGLINFVVDNACIPVIMHDKGVCHVFIDESAEYQQALSIAFNAKVQRPSACNSMETLLIHKNISDKMLPEIAEIFQDVDVDLRGCPETLKYVDCRPAIEEDYYTEYHDMILSIKVVENIQEAVAHINKYGSGHSDAIVTTDYNNAEKFLNEVDSAAVYVNASTRFTDGGEFGLGAEIGISTQKLHVRGPMGAEDLTTTKYLIYGSGQLRG</sequence>
<dbReference type="NCBIfam" id="TIGR00407">
    <property type="entry name" value="proA"/>
    <property type="match status" value="1"/>
</dbReference>
<reference evidence="9" key="3">
    <citation type="submission" date="2022-06" db="EMBL/GenBank/DDBJ databases">
        <title>Resources to Facilitate Use of the Altered Schaedler Flora (ASF) Mouse Model to Study Microbiome Function.</title>
        <authorList>
            <person name="Proctor A."/>
            <person name="Parvinroo S."/>
            <person name="Richie T."/>
            <person name="Jia X."/>
            <person name="Lee S.T.M."/>
            <person name="Karp P.D."/>
            <person name="Paley S."/>
            <person name="Kostic A.D."/>
            <person name="Pierre J.F."/>
            <person name="Wannemuehler M.J."/>
            <person name="Phillips G.J."/>
        </authorList>
    </citation>
    <scope>NUCLEOTIDE SEQUENCE</scope>
    <source>
        <strain evidence="9">ASF457</strain>
    </source>
</reference>
<dbReference type="Gene3D" id="3.40.605.10">
    <property type="entry name" value="Aldehyde Dehydrogenase, Chain A, domain 1"/>
    <property type="match status" value="1"/>
</dbReference>
<feature type="domain" description="Aldehyde dehydrogenase" evidence="8">
    <location>
        <begin position="313"/>
        <end position="374"/>
    </location>
</feature>
<dbReference type="KEGG" id="msch:N508_000225"/>
<gene>
    <name evidence="7 9" type="primary">proA</name>
    <name evidence="9" type="ORF">N508_000225</name>
</gene>
<protein>
    <recommendedName>
        <fullName evidence="7">Gamma-glutamyl phosphate reductase</fullName>
        <shortName evidence="7">GPR</shortName>
        <ecNumber evidence="7">1.2.1.41</ecNumber>
    </recommendedName>
    <alternativeName>
        <fullName evidence="7">Glutamate-5-semialdehyde dehydrogenase</fullName>
    </alternativeName>
    <alternativeName>
        <fullName evidence="7">Glutamyl-gamma-semialdehyde dehydrogenase</fullName>
        <shortName evidence="7">GSA dehydrogenase</shortName>
    </alternativeName>
</protein>
<dbReference type="SUPFAM" id="SSF53720">
    <property type="entry name" value="ALDH-like"/>
    <property type="match status" value="1"/>
</dbReference>
<evidence type="ECO:0000256" key="5">
    <source>
        <dbReference type="ARBA" id="ARBA00023002"/>
    </source>
</evidence>
<dbReference type="GO" id="GO:0004350">
    <property type="term" value="F:glutamate-5-semialdehyde dehydrogenase activity"/>
    <property type="evidence" value="ECO:0007669"/>
    <property type="project" value="UniProtKB-UniRule"/>
</dbReference>
<evidence type="ECO:0000259" key="8">
    <source>
        <dbReference type="Pfam" id="PF00171"/>
    </source>
</evidence>
<dbReference type="InterPro" id="IPR016163">
    <property type="entry name" value="Ald_DH_C"/>
</dbReference>
<dbReference type="NCBIfam" id="NF001221">
    <property type="entry name" value="PRK00197.1"/>
    <property type="match status" value="1"/>
</dbReference>
<dbReference type="PROSITE" id="PS01223">
    <property type="entry name" value="PROA"/>
    <property type="match status" value="1"/>
</dbReference>
<dbReference type="FunFam" id="3.40.309.10:FF:000006">
    <property type="entry name" value="Gamma-glutamyl phosphate reductase"/>
    <property type="match status" value="1"/>
</dbReference>
<dbReference type="InterPro" id="IPR020593">
    <property type="entry name" value="G-glutamylP_reductase_CS"/>
</dbReference>
<name>V2PXY1_9BACT</name>
<evidence type="ECO:0000256" key="2">
    <source>
        <dbReference type="ARBA" id="ARBA00022605"/>
    </source>
</evidence>
<dbReference type="GO" id="GO:0050661">
    <property type="term" value="F:NADP binding"/>
    <property type="evidence" value="ECO:0007669"/>
    <property type="project" value="InterPro"/>
</dbReference>
<dbReference type="InterPro" id="IPR000965">
    <property type="entry name" value="GPR_dom"/>
</dbReference>
<dbReference type="CDD" id="cd07079">
    <property type="entry name" value="ALDH_F18-19_ProA-GPR"/>
    <property type="match status" value="1"/>
</dbReference>
<evidence type="ECO:0000313" key="10">
    <source>
        <dbReference type="Proteomes" id="UP000017429"/>
    </source>
</evidence>
<comment type="function">
    <text evidence="7">Catalyzes the NADPH-dependent reduction of L-glutamate 5-phosphate into L-glutamate 5-semialdehyde and phosphate. The product spontaneously undergoes cyclization to form 1-pyrroline-5-carboxylate.</text>
</comment>
<dbReference type="InterPro" id="IPR012134">
    <property type="entry name" value="Glu-5-SA_DH"/>
</dbReference>
<keyword evidence="2 7" id="KW-0028">Amino-acid biosynthesis</keyword>
<keyword evidence="3 7" id="KW-0641">Proline biosynthesis</keyword>
<dbReference type="PIRSF" id="PIRSF000151">
    <property type="entry name" value="GPR"/>
    <property type="match status" value="1"/>
</dbReference>
<dbReference type="EC" id="1.2.1.41" evidence="7"/>
<dbReference type="AlphaFoldDB" id="V2PXY1"/>
<dbReference type="PANTHER" id="PTHR11063">
    <property type="entry name" value="GLUTAMATE SEMIALDEHYDE DEHYDROGENASE"/>
    <property type="match status" value="1"/>
</dbReference>
<dbReference type="PANTHER" id="PTHR11063:SF8">
    <property type="entry name" value="DELTA-1-PYRROLINE-5-CARBOXYLATE SYNTHASE"/>
    <property type="match status" value="1"/>
</dbReference>
<proteinExistence type="inferred from homology"/>
<dbReference type="Gene3D" id="3.40.309.10">
    <property type="entry name" value="Aldehyde Dehydrogenase, Chain A, domain 2"/>
    <property type="match status" value="1"/>
</dbReference>
<dbReference type="GO" id="GO:0005737">
    <property type="term" value="C:cytoplasm"/>
    <property type="evidence" value="ECO:0007669"/>
    <property type="project" value="UniProtKB-SubCell"/>
</dbReference>
<dbReference type="HAMAP" id="MF_00412">
    <property type="entry name" value="ProA"/>
    <property type="match status" value="1"/>
</dbReference>
<keyword evidence="5 7" id="KW-0560">Oxidoreductase</keyword>
<dbReference type="Pfam" id="PF00171">
    <property type="entry name" value="Aldedh"/>
    <property type="match status" value="2"/>
</dbReference>
<comment type="similarity">
    <text evidence="7">Belongs to the gamma-glutamyl phosphate reductase family.</text>
</comment>